<evidence type="ECO:0000313" key="1">
    <source>
        <dbReference type="EMBL" id="KAI3817725.1"/>
    </source>
</evidence>
<dbReference type="EMBL" id="CM042021">
    <property type="protein sequence ID" value="KAI3817725.1"/>
    <property type="molecule type" value="Genomic_DNA"/>
</dbReference>
<dbReference type="Proteomes" id="UP001056120">
    <property type="component" value="Linkage Group LG04"/>
</dbReference>
<keyword evidence="2" id="KW-1185">Reference proteome</keyword>
<evidence type="ECO:0000313" key="2">
    <source>
        <dbReference type="Proteomes" id="UP001056120"/>
    </source>
</evidence>
<gene>
    <name evidence="1" type="ORF">L1987_11523</name>
</gene>
<sequence length="75" mass="8856">MSRMYQGFSCKLTNHFRHVCGTFSLLTSDTLVVYLFVKQFLITPKLWNRFTFTQNLVALLVCYVECLCAWHIMII</sequence>
<reference evidence="2" key="1">
    <citation type="journal article" date="2022" name="Mol. Ecol. Resour.">
        <title>The genomes of chicory, endive, great burdock and yacon provide insights into Asteraceae palaeo-polyploidization history and plant inulin production.</title>
        <authorList>
            <person name="Fan W."/>
            <person name="Wang S."/>
            <person name="Wang H."/>
            <person name="Wang A."/>
            <person name="Jiang F."/>
            <person name="Liu H."/>
            <person name="Zhao H."/>
            <person name="Xu D."/>
            <person name="Zhang Y."/>
        </authorList>
    </citation>
    <scope>NUCLEOTIDE SEQUENCE [LARGE SCALE GENOMIC DNA]</scope>
    <source>
        <strain evidence="2">cv. Yunnan</strain>
    </source>
</reference>
<comment type="caution">
    <text evidence="1">The sequence shown here is derived from an EMBL/GenBank/DDBJ whole genome shotgun (WGS) entry which is preliminary data.</text>
</comment>
<organism evidence="1 2">
    <name type="scientific">Smallanthus sonchifolius</name>
    <dbReference type="NCBI Taxonomy" id="185202"/>
    <lineage>
        <taxon>Eukaryota</taxon>
        <taxon>Viridiplantae</taxon>
        <taxon>Streptophyta</taxon>
        <taxon>Embryophyta</taxon>
        <taxon>Tracheophyta</taxon>
        <taxon>Spermatophyta</taxon>
        <taxon>Magnoliopsida</taxon>
        <taxon>eudicotyledons</taxon>
        <taxon>Gunneridae</taxon>
        <taxon>Pentapetalae</taxon>
        <taxon>asterids</taxon>
        <taxon>campanulids</taxon>
        <taxon>Asterales</taxon>
        <taxon>Asteraceae</taxon>
        <taxon>Asteroideae</taxon>
        <taxon>Heliantheae alliance</taxon>
        <taxon>Millerieae</taxon>
        <taxon>Smallanthus</taxon>
    </lineage>
</organism>
<protein>
    <submittedName>
        <fullName evidence="1">Uncharacterized protein</fullName>
    </submittedName>
</protein>
<name>A0ACB9JBR3_9ASTR</name>
<accession>A0ACB9JBR3</accession>
<proteinExistence type="predicted"/>
<reference evidence="1 2" key="2">
    <citation type="journal article" date="2022" name="Mol. Ecol. Resour.">
        <title>The genomes of chicory, endive, great burdock and yacon provide insights into Asteraceae paleo-polyploidization history and plant inulin production.</title>
        <authorList>
            <person name="Fan W."/>
            <person name="Wang S."/>
            <person name="Wang H."/>
            <person name="Wang A."/>
            <person name="Jiang F."/>
            <person name="Liu H."/>
            <person name="Zhao H."/>
            <person name="Xu D."/>
            <person name="Zhang Y."/>
        </authorList>
    </citation>
    <scope>NUCLEOTIDE SEQUENCE [LARGE SCALE GENOMIC DNA]</scope>
    <source>
        <strain evidence="2">cv. Yunnan</strain>
        <tissue evidence="1">Leaves</tissue>
    </source>
</reference>